<keyword evidence="1" id="KW-0472">Membrane</keyword>
<feature type="transmembrane region" description="Helical" evidence="1">
    <location>
        <begin position="6"/>
        <end position="27"/>
    </location>
</feature>
<organism evidence="2 3">
    <name type="scientific">Streptomyces poriferorum</name>
    <dbReference type="NCBI Taxonomy" id="2798799"/>
    <lineage>
        <taxon>Bacteria</taxon>
        <taxon>Bacillati</taxon>
        <taxon>Actinomycetota</taxon>
        <taxon>Actinomycetes</taxon>
        <taxon>Kitasatosporales</taxon>
        <taxon>Streptomycetaceae</taxon>
        <taxon>Streptomyces</taxon>
    </lineage>
</organism>
<sequence length="288" mass="30454">MGWHGYLALWCIVLGVVALVGYGRSLAGVTRGQRAVRVMGRIERVTEPRHGSSGREGIAVVVTFRDPATGQEFTVTNDGECGDRISTAWTGREIGIRYPPGRPHAYRFTTDPDAGRSGLGWPNFAVFLIYVGLVVVASVDRGWPWALIGFGVPWTLLGATYLPGAVRDSRLRIEGLASGGPVPGRVIAVLKDVTVDEDGETATSHTPVVAFTTHDGTAVTAYRTVGLSDPARSRGRDLTIHYCPDNPVVFTPDLAAEHRSRVGEIAFAVGALLVGVAAAVAGGILIAG</sequence>
<feature type="transmembrane region" description="Helical" evidence="1">
    <location>
        <begin position="119"/>
        <end position="137"/>
    </location>
</feature>
<evidence type="ECO:0000313" key="2">
    <source>
        <dbReference type="EMBL" id="WLQ57931.1"/>
    </source>
</evidence>
<feature type="transmembrane region" description="Helical" evidence="1">
    <location>
        <begin position="265"/>
        <end position="287"/>
    </location>
</feature>
<reference evidence="2 3" key="1">
    <citation type="submission" date="2023-03" db="EMBL/GenBank/DDBJ databases">
        <title>Isolation and description of six Streptomyces strains from soil environments, able to metabolize different microbial glucans.</title>
        <authorList>
            <person name="Widen T."/>
            <person name="Larsbrink J."/>
        </authorList>
    </citation>
    <scope>NUCLEOTIDE SEQUENCE [LARGE SCALE GENOMIC DNA]</scope>
    <source>
        <strain evidence="2 3">Alt2</strain>
    </source>
</reference>
<name>A0ABY9IW54_9ACTN</name>
<accession>A0ABY9IW54</accession>
<dbReference type="Proteomes" id="UP001235744">
    <property type="component" value="Chromosome"/>
</dbReference>
<keyword evidence="1" id="KW-0812">Transmembrane</keyword>
<evidence type="ECO:0000256" key="1">
    <source>
        <dbReference type="SAM" id="Phobius"/>
    </source>
</evidence>
<dbReference type="RefSeq" id="WP_306070719.1">
    <property type="nucleotide sequence ID" value="NZ_CP120988.1"/>
</dbReference>
<evidence type="ECO:0000313" key="3">
    <source>
        <dbReference type="Proteomes" id="UP001235744"/>
    </source>
</evidence>
<protein>
    <submittedName>
        <fullName evidence="2">DUF3592 domain-containing protein</fullName>
    </submittedName>
</protein>
<proteinExistence type="predicted"/>
<feature type="transmembrane region" description="Helical" evidence="1">
    <location>
        <begin position="143"/>
        <end position="162"/>
    </location>
</feature>
<keyword evidence="3" id="KW-1185">Reference proteome</keyword>
<dbReference type="EMBL" id="CP120988">
    <property type="protein sequence ID" value="WLQ57931.1"/>
    <property type="molecule type" value="Genomic_DNA"/>
</dbReference>
<gene>
    <name evidence="2" type="ORF">P8A19_21955</name>
</gene>
<keyword evidence="1" id="KW-1133">Transmembrane helix</keyword>